<dbReference type="GO" id="GO:0005506">
    <property type="term" value="F:iron ion binding"/>
    <property type="evidence" value="ECO:0007669"/>
    <property type="project" value="InterPro"/>
</dbReference>
<dbReference type="Proteomes" id="UP000184452">
    <property type="component" value="Unassembled WGS sequence"/>
</dbReference>
<dbReference type="RefSeq" id="WP_073382517.1">
    <property type="nucleotide sequence ID" value="NZ_FQZK01000021.1"/>
</dbReference>
<dbReference type="OrthoDB" id="4133219at2"/>
<dbReference type="SUPFAM" id="SSF48264">
    <property type="entry name" value="Cytochrome P450"/>
    <property type="match status" value="1"/>
</dbReference>
<dbReference type="AlphaFoldDB" id="A0A1M6SUU1"/>
<dbReference type="PRINTS" id="PR00359">
    <property type="entry name" value="BP450"/>
</dbReference>
<comment type="similarity">
    <text evidence="1">Belongs to the cytochrome P450 family.</text>
</comment>
<evidence type="ECO:0000256" key="1">
    <source>
        <dbReference type="ARBA" id="ARBA00010617"/>
    </source>
</evidence>
<accession>A0A1M6SUU1</accession>
<dbReference type="InterPro" id="IPR036396">
    <property type="entry name" value="Cyt_P450_sf"/>
</dbReference>
<evidence type="ECO:0000313" key="2">
    <source>
        <dbReference type="EMBL" id="SHK48407.1"/>
    </source>
</evidence>
<reference evidence="2 3" key="1">
    <citation type="submission" date="2016-11" db="EMBL/GenBank/DDBJ databases">
        <authorList>
            <person name="Jaros S."/>
            <person name="Januszkiewicz K."/>
            <person name="Wedrychowicz H."/>
        </authorList>
    </citation>
    <scope>NUCLEOTIDE SEQUENCE [LARGE SCALE GENOMIC DNA]</scope>
    <source>
        <strain evidence="2 3">CGMCC 4.5723</strain>
    </source>
</reference>
<dbReference type="GO" id="GO:0004497">
    <property type="term" value="F:monooxygenase activity"/>
    <property type="evidence" value="ECO:0007669"/>
    <property type="project" value="InterPro"/>
</dbReference>
<protein>
    <submittedName>
        <fullName evidence="2">Cytochrome P450</fullName>
    </submittedName>
</protein>
<dbReference type="EMBL" id="FQZK01000021">
    <property type="protein sequence ID" value="SHK48407.1"/>
    <property type="molecule type" value="Genomic_DNA"/>
</dbReference>
<dbReference type="Gene3D" id="1.10.630.10">
    <property type="entry name" value="Cytochrome P450"/>
    <property type="match status" value="1"/>
</dbReference>
<gene>
    <name evidence="2" type="ORF">SAMN05421803_12132</name>
</gene>
<sequence>MDTTTPVRLYDPEFNTDPRGFYRRMRAGHGPVVPVLMDGDVPAWLVIGYRELHGVLSDSDTFARHPGRWNAWDRVPENWPLLPMLAPLPNVLCSEGDEHRRRTRAINDAVNGADPHELRTLVTRVADRLIDGFCGRGAADLRAEYAERVPALVLCRMFGLDDTTGAAVTSDMNALFNAGPDAIDAHRRMVGVFTRLITSRRAAPGPDIVSRMISHAAGYTDDDLNADLIAVLAGGHQTTGEWVGNALRLMLTDERFGSSLFGARSSAREALVEVLWEDSPSQMNAGRFASRDVELGGRMIRQGDLLLLGYAAANQDPGLRSQDEGPGRAANHAHLSFSHGEHSCPHAARGLAETMAVTAIEVLLDRLPDIELSVPADEVRWRPSPWVRGVIALPVSFTPATPQGDL</sequence>
<dbReference type="GO" id="GO:0020037">
    <property type="term" value="F:heme binding"/>
    <property type="evidence" value="ECO:0007669"/>
    <property type="project" value="InterPro"/>
</dbReference>
<evidence type="ECO:0000313" key="3">
    <source>
        <dbReference type="Proteomes" id="UP000184452"/>
    </source>
</evidence>
<dbReference type="CDD" id="cd20623">
    <property type="entry name" value="CYP_unk"/>
    <property type="match status" value="1"/>
</dbReference>
<dbReference type="PANTHER" id="PTHR46696">
    <property type="entry name" value="P450, PUTATIVE (EUROFUNG)-RELATED"/>
    <property type="match status" value="1"/>
</dbReference>
<proteinExistence type="inferred from homology"/>
<keyword evidence="3" id="KW-1185">Reference proteome</keyword>
<dbReference type="InterPro" id="IPR002397">
    <property type="entry name" value="Cyt_P450_B"/>
</dbReference>
<dbReference type="GO" id="GO:0016705">
    <property type="term" value="F:oxidoreductase activity, acting on paired donors, with incorporation or reduction of molecular oxygen"/>
    <property type="evidence" value="ECO:0007669"/>
    <property type="project" value="InterPro"/>
</dbReference>
<organism evidence="2 3">
    <name type="scientific">Nocardiopsis flavescens</name>
    <dbReference type="NCBI Taxonomy" id="758803"/>
    <lineage>
        <taxon>Bacteria</taxon>
        <taxon>Bacillati</taxon>
        <taxon>Actinomycetota</taxon>
        <taxon>Actinomycetes</taxon>
        <taxon>Streptosporangiales</taxon>
        <taxon>Nocardiopsidaceae</taxon>
        <taxon>Nocardiopsis</taxon>
    </lineage>
</organism>
<dbReference type="PANTHER" id="PTHR46696:SF1">
    <property type="entry name" value="CYTOCHROME P450 YJIB-RELATED"/>
    <property type="match status" value="1"/>
</dbReference>
<name>A0A1M6SUU1_9ACTN</name>
<dbReference type="STRING" id="758803.SAMN05421803_12132"/>